<evidence type="ECO:0000313" key="2">
    <source>
        <dbReference type="Proteomes" id="UP000727407"/>
    </source>
</evidence>
<dbReference type="AlphaFoldDB" id="A0A8J4WPJ8"/>
<gene>
    <name evidence="1" type="ORF">DAT39_023038</name>
</gene>
<feature type="non-terminal residue" evidence="1">
    <location>
        <position position="58"/>
    </location>
</feature>
<name>A0A8J4WPJ8_CLAMG</name>
<sequence>MSYIELLIESEKQTANEGYLERIAELEELKKRALILQKVERGEALSAHENGVGQSLTT</sequence>
<dbReference type="Proteomes" id="UP000727407">
    <property type="component" value="Unassembled WGS sequence"/>
</dbReference>
<comment type="caution">
    <text evidence="1">The sequence shown here is derived from an EMBL/GenBank/DDBJ whole genome shotgun (WGS) entry which is preliminary data.</text>
</comment>
<reference evidence="1" key="1">
    <citation type="submission" date="2020-07" db="EMBL/GenBank/DDBJ databases">
        <title>Clarias magur genome sequencing, assembly and annotation.</title>
        <authorList>
            <person name="Kushwaha B."/>
            <person name="Kumar R."/>
            <person name="Das P."/>
            <person name="Joshi C.G."/>
            <person name="Kumar D."/>
            <person name="Nagpure N.S."/>
            <person name="Pandey M."/>
            <person name="Agarwal S."/>
            <person name="Srivastava S."/>
            <person name="Singh M."/>
            <person name="Sahoo L."/>
            <person name="Jayasankar P."/>
            <person name="Meher P.K."/>
            <person name="Koringa P.G."/>
            <person name="Iquebal M.A."/>
            <person name="Das S.P."/>
            <person name="Bit A."/>
            <person name="Patnaik S."/>
            <person name="Patel N."/>
            <person name="Shah T.M."/>
            <person name="Hinsu A."/>
            <person name="Jena J.K."/>
        </authorList>
    </citation>
    <scope>NUCLEOTIDE SEQUENCE</scope>
    <source>
        <strain evidence="1">CIFAMagur01</strain>
        <tissue evidence="1">Testis</tissue>
    </source>
</reference>
<organism evidence="1 2">
    <name type="scientific">Clarias magur</name>
    <name type="common">Asian catfish</name>
    <name type="synonym">Macropteronotus magur</name>
    <dbReference type="NCBI Taxonomy" id="1594786"/>
    <lineage>
        <taxon>Eukaryota</taxon>
        <taxon>Metazoa</taxon>
        <taxon>Chordata</taxon>
        <taxon>Craniata</taxon>
        <taxon>Vertebrata</taxon>
        <taxon>Euteleostomi</taxon>
        <taxon>Actinopterygii</taxon>
        <taxon>Neopterygii</taxon>
        <taxon>Teleostei</taxon>
        <taxon>Ostariophysi</taxon>
        <taxon>Siluriformes</taxon>
        <taxon>Clariidae</taxon>
        <taxon>Clarias</taxon>
    </lineage>
</organism>
<evidence type="ECO:0000313" key="1">
    <source>
        <dbReference type="EMBL" id="KAF5882546.1"/>
    </source>
</evidence>
<keyword evidence="2" id="KW-1185">Reference proteome</keyword>
<protein>
    <submittedName>
        <fullName evidence="1">Uncharacterized protein</fullName>
    </submittedName>
</protein>
<accession>A0A8J4WPJ8</accession>
<proteinExistence type="predicted"/>
<dbReference type="EMBL" id="QNUK01001393">
    <property type="protein sequence ID" value="KAF5882546.1"/>
    <property type="molecule type" value="Genomic_DNA"/>
</dbReference>